<sequence length="144" mass="16025">MGTSSSKAVLPLKQVTRTATNSLTKIALSADCTRLVVVLCTGGHLINCNKSVVHFIIGASKKFGITQTRWLPKVEVVVDHRGLCLRPKTAVSTCCVREKTYFRSPALPFRSKPRIGCVRCIRLRHGDLLTPFEILAARIRRRCH</sequence>
<reference evidence="1 2" key="2">
    <citation type="journal article" date="2010" name="Nucleic Acids Res.">
        <title>BeetleBase in 2010: revisions to provide comprehensive genomic information for Tribolium castaneum.</title>
        <authorList>
            <person name="Kim H.S."/>
            <person name="Murphy T."/>
            <person name="Xia J."/>
            <person name="Caragea D."/>
            <person name="Park Y."/>
            <person name="Beeman R.W."/>
            <person name="Lorenzen M.D."/>
            <person name="Butcher S."/>
            <person name="Manak J.R."/>
            <person name="Brown S.J."/>
        </authorList>
    </citation>
    <scope>GENOME REANNOTATION</scope>
    <source>
        <strain evidence="1 2">Georgia GA2</strain>
    </source>
</reference>
<dbReference type="AlphaFoldDB" id="D6WKW1"/>
<evidence type="ECO:0000313" key="2">
    <source>
        <dbReference type="Proteomes" id="UP000007266"/>
    </source>
</evidence>
<dbReference type="InParanoid" id="D6WKW1"/>
<proteinExistence type="predicted"/>
<evidence type="ECO:0000313" key="1">
    <source>
        <dbReference type="EMBL" id="EFA04026.1"/>
    </source>
</evidence>
<accession>D6WKW1</accession>
<keyword evidence="2" id="KW-1185">Reference proteome</keyword>
<protein>
    <submittedName>
        <fullName evidence="1">Uncharacterized protein</fullName>
    </submittedName>
</protein>
<organism evidence="1 2">
    <name type="scientific">Tribolium castaneum</name>
    <name type="common">Red flour beetle</name>
    <dbReference type="NCBI Taxonomy" id="7070"/>
    <lineage>
        <taxon>Eukaryota</taxon>
        <taxon>Metazoa</taxon>
        <taxon>Ecdysozoa</taxon>
        <taxon>Arthropoda</taxon>
        <taxon>Hexapoda</taxon>
        <taxon>Insecta</taxon>
        <taxon>Pterygota</taxon>
        <taxon>Neoptera</taxon>
        <taxon>Endopterygota</taxon>
        <taxon>Coleoptera</taxon>
        <taxon>Polyphaga</taxon>
        <taxon>Cucujiformia</taxon>
        <taxon>Tenebrionidae</taxon>
        <taxon>Tenebrionidae incertae sedis</taxon>
        <taxon>Tribolium</taxon>
    </lineage>
</organism>
<gene>
    <name evidence="1" type="primary">GLEAN_14255</name>
    <name evidence="1" type="ORF">TcasGA2_TC014255</name>
</gene>
<dbReference type="Proteomes" id="UP000007266">
    <property type="component" value="Linkage group 5"/>
</dbReference>
<name>D6WKW1_TRICA</name>
<dbReference type="EMBL" id="KQ971343">
    <property type="protein sequence ID" value="EFA04026.1"/>
    <property type="molecule type" value="Genomic_DNA"/>
</dbReference>
<dbReference type="HOGENOM" id="CLU_1798929_0_0_1"/>
<reference evidence="1 2" key="1">
    <citation type="journal article" date="2008" name="Nature">
        <title>The genome of the model beetle and pest Tribolium castaneum.</title>
        <authorList>
            <consortium name="Tribolium Genome Sequencing Consortium"/>
            <person name="Richards S."/>
            <person name="Gibbs R.A."/>
            <person name="Weinstock G.M."/>
            <person name="Brown S.J."/>
            <person name="Denell R."/>
            <person name="Beeman R.W."/>
            <person name="Gibbs R."/>
            <person name="Beeman R.W."/>
            <person name="Brown S.J."/>
            <person name="Bucher G."/>
            <person name="Friedrich M."/>
            <person name="Grimmelikhuijzen C.J."/>
            <person name="Klingler M."/>
            <person name="Lorenzen M."/>
            <person name="Richards S."/>
            <person name="Roth S."/>
            <person name="Schroder R."/>
            <person name="Tautz D."/>
            <person name="Zdobnov E.M."/>
            <person name="Muzny D."/>
            <person name="Gibbs R.A."/>
            <person name="Weinstock G.M."/>
            <person name="Attaway T."/>
            <person name="Bell S."/>
            <person name="Buhay C.J."/>
            <person name="Chandrabose M.N."/>
            <person name="Chavez D."/>
            <person name="Clerk-Blankenburg K.P."/>
            <person name="Cree A."/>
            <person name="Dao M."/>
            <person name="Davis C."/>
            <person name="Chacko J."/>
            <person name="Dinh H."/>
            <person name="Dugan-Rocha S."/>
            <person name="Fowler G."/>
            <person name="Garner T.T."/>
            <person name="Garnes J."/>
            <person name="Gnirke A."/>
            <person name="Hawes A."/>
            <person name="Hernandez J."/>
            <person name="Hines S."/>
            <person name="Holder M."/>
            <person name="Hume J."/>
            <person name="Jhangiani S.N."/>
            <person name="Joshi V."/>
            <person name="Khan Z.M."/>
            <person name="Jackson L."/>
            <person name="Kovar C."/>
            <person name="Kowis A."/>
            <person name="Lee S."/>
            <person name="Lewis L.R."/>
            <person name="Margolis J."/>
            <person name="Morgan M."/>
            <person name="Nazareth L.V."/>
            <person name="Nguyen N."/>
            <person name="Okwuonu G."/>
            <person name="Parker D."/>
            <person name="Richards S."/>
            <person name="Ruiz S.J."/>
            <person name="Santibanez J."/>
            <person name="Savard J."/>
            <person name="Scherer S.E."/>
            <person name="Schneider B."/>
            <person name="Sodergren E."/>
            <person name="Tautz D."/>
            <person name="Vattahil S."/>
            <person name="Villasana D."/>
            <person name="White C.S."/>
            <person name="Wright R."/>
            <person name="Park Y."/>
            <person name="Beeman R.W."/>
            <person name="Lord J."/>
            <person name="Oppert B."/>
            <person name="Lorenzen M."/>
            <person name="Brown S."/>
            <person name="Wang L."/>
            <person name="Savard J."/>
            <person name="Tautz D."/>
            <person name="Richards S."/>
            <person name="Weinstock G."/>
            <person name="Gibbs R.A."/>
            <person name="Liu Y."/>
            <person name="Worley K."/>
            <person name="Weinstock G."/>
            <person name="Elsik C.G."/>
            <person name="Reese J.T."/>
            <person name="Elhaik E."/>
            <person name="Landan G."/>
            <person name="Graur D."/>
            <person name="Arensburger P."/>
            <person name="Atkinson P."/>
            <person name="Beeman R.W."/>
            <person name="Beidler J."/>
            <person name="Brown S.J."/>
            <person name="Demuth J.P."/>
            <person name="Drury D.W."/>
            <person name="Du Y.Z."/>
            <person name="Fujiwara H."/>
            <person name="Lorenzen M."/>
            <person name="Maselli V."/>
            <person name="Osanai M."/>
            <person name="Park Y."/>
            <person name="Robertson H.M."/>
            <person name="Tu Z."/>
            <person name="Wang J.J."/>
            <person name="Wang S."/>
            <person name="Richards S."/>
            <person name="Song H."/>
            <person name="Zhang L."/>
            <person name="Sodergren E."/>
            <person name="Werner D."/>
            <person name="Stanke M."/>
            <person name="Morgenstern B."/>
            <person name="Solovyev V."/>
            <person name="Kosarev P."/>
            <person name="Brown G."/>
            <person name="Chen H.C."/>
            <person name="Ermolaeva O."/>
            <person name="Hlavina W."/>
            <person name="Kapustin Y."/>
            <person name="Kiryutin B."/>
            <person name="Kitts P."/>
            <person name="Maglott D."/>
            <person name="Pruitt K."/>
            <person name="Sapojnikov V."/>
            <person name="Souvorov A."/>
            <person name="Mackey A.J."/>
            <person name="Waterhouse R.M."/>
            <person name="Wyder S."/>
            <person name="Zdobnov E.M."/>
            <person name="Zdobnov E.M."/>
            <person name="Wyder S."/>
            <person name="Kriventseva E.V."/>
            <person name="Kadowaki T."/>
            <person name="Bork P."/>
            <person name="Aranda M."/>
            <person name="Bao R."/>
            <person name="Beermann A."/>
            <person name="Berns N."/>
            <person name="Bolognesi R."/>
            <person name="Bonneton F."/>
            <person name="Bopp D."/>
            <person name="Brown S.J."/>
            <person name="Bucher G."/>
            <person name="Butts T."/>
            <person name="Chaumot A."/>
            <person name="Denell R.E."/>
            <person name="Ferrier D.E."/>
            <person name="Friedrich M."/>
            <person name="Gordon C.M."/>
            <person name="Jindra M."/>
            <person name="Klingler M."/>
            <person name="Lan Q."/>
            <person name="Lattorff H.M."/>
            <person name="Laudet V."/>
            <person name="von Levetsow C."/>
            <person name="Liu Z."/>
            <person name="Lutz R."/>
            <person name="Lynch J.A."/>
            <person name="da Fonseca R.N."/>
            <person name="Posnien N."/>
            <person name="Reuter R."/>
            <person name="Roth S."/>
            <person name="Savard J."/>
            <person name="Schinko J.B."/>
            <person name="Schmitt C."/>
            <person name="Schoppmeier M."/>
            <person name="Schroder R."/>
            <person name="Shippy T.D."/>
            <person name="Simonnet F."/>
            <person name="Marques-Souza H."/>
            <person name="Tautz D."/>
            <person name="Tomoyasu Y."/>
            <person name="Trauner J."/>
            <person name="Van der Zee M."/>
            <person name="Vervoort M."/>
            <person name="Wittkopp N."/>
            <person name="Wimmer E.A."/>
            <person name="Yang X."/>
            <person name="Jones A.K."/>
            <person name="Sattelle D.B."/>
            <person name="Ebert P.R."/>
            <person name="Nelson D."/>
            <person name="Scott J.G."/>
            <person name="Beeman R.W."/>
            <person name="Muthukrishnan S."/>
            <person name="Kramer K.J."/>
            <person name="Arakane Y."/>
            <person name="Beeman R.W."/>
            <person name="Zhu Q."/>
            <person name="Hogenkamp D."/>
            <person name="Dixit R."/>
            <person name="Oppert B."/>
            <person name="Jiang H."/>
            <person name="Zou Z."/>
            <person name="Marshall J."/>
            <person name="Elpidina E."/>
            <person name="Vinokurov K."/>
            <person name="Oppert C."/>
            <person name="Zou Z."/>
            <person name="Evans J."/>
            <person name="Lu Z."/>
            <person name="Zhao P."/>
            <person name="Sumathipala N."/>
            <person name="Altincicek B."/>
            <person name="Vilcinskas A."/>
            <person name="Williams M."/>
            <person name="Hultmark D."/>
            <person name="Hetru C."/>
            <person name="Jiang H."/>
            <person name="Grimmelikhuijzen C.J."/>
            <person name="Hauser F."/>
            <person name="Cazzamali G."/>
            <person name="Williamson M."/>
            <person name="Park Y."/>
            <person name="Li B."/>
            <person name="Tanaka Y."/>
            <person name="Predel R."/>
            <person name="Neupert S."/>
            <person name="Schachtner J."/>
            <person name="Verleyen P."/>
            <person name="Raible F."/>
            <person name="Bork P."/>
            <person name="Friedrich M."/>
            <person name="Walden K.K."/>
            <person name="Robertson H.M."/>
            <person name="Angeli S."/>
            <person name="Foret S."/>
            <person name="Bucher G."/>
            <person name="Schuetz S."/>
            <person name="Maleszka R."/>
            <person name="Wimmer E.A."/>
            <person name="Beeman R.W."/>
            <person name="Lorenzen M."/>
            <person name="Tomoyasu Y."/>
            <person name="Miller S.C."/>
            <person name="Grossmann D."/>
            <person name="Bucher G."/>
        </authorList>
    </citation>
    <scope>NUCLEOTIDE SEQUENCE [LARGE SCALE GENOMIC DNA]</scope>
    <source>
        <strain evidence="1 2">Georgia GA2</strain>
    </source>
</reference>